<accession>A0A8S5QH71</accession>
<proteinExistence type="predicted"/>
<evidence type="ECO:0000313" key="1">
    <source>
        <dbReference type="EMBL" id="DAE18129.1"/>
    </source>
</evidence>
<sequence length="29" mass="3246">MTVRSSRGRFLSGLILFLHTYSYTLAASP</sequence>
<reference evidence="1" key="1">
    <citation type="journal article" date="2021" name="Proc. Natl. Acad. Sci. U.S.A.">
        <title>A Catalog of Tens of Thousands of Viruses from Human Metagenomes Reveals Hidden Associations with Chronic Diseases.</title>
        <authorList>
            <person name="Tisza M.J."/>
            <person name="Buck C.B."/>
        </authorList>
    </citation>
    <scope>NUCLEOTIDE SEQUENCE</scope>
    <source>
        <strain evidence="1">CtEBu1</strain>
    </source>
</reference>
<organism evidence="1">
    <name type="scientific">Siphoviridae sp. ctEBu1</name>
    <dbReference type="NCBI Taxonomy" id="2825393"/>
    <lineage>
        <taxon>Viruses</taxon>
        <taxon>Duplodnaviria</taxon>
        <taxon>Heunggongvirae</taxon>
        <taxon>Uroviricota</taxon>
        <taxon>Caudoviricetes</taxon>
    </lineage>
</organism>
<protein>
    <submittedName>
        <fullName evidence="1">Uncharacterized protein</fullName>
    </submittedName>
</protein>
<name>A0A8S5QH71_9CAUD</name>
<dbReference type="EMBL" id="BK015651">
    <property type="protein sequence ID" value="DAE18129.1"/>
    <property type="molecule type" value="Genomic_DNA"/>
</dbReference>